<name>W9S9Y8_9ROSA</name>
<dbReference type="Pfam" id="PF01426">
    <property type="entry name" value="BAH"/>
    <property type="match status" value="1"/>
</dbReference>
<feature type="compositionally biased region" description="Polar residues" evidence="1">
    <location>
        <begin position="398"/>
        <end position="414"/>
    </location>
</feature>
<dbReference type="Gene3D" id="2.30.30.490">
    <property type="match status" value="1"/>
</dbReference>
<feature type="compositionally biased region" description="Polar residues" evidence="1">
    <location>
        <begin position="203"/>
        <end position="219"/>
    </location>
</feature>
<dbReference type="AlphaFoldDB" id="W9S9Y8"/>
<feature type="region of interest" description="Disordered" evidence="1">
    <location>
        <begin position="189"/>
        <end position="220"/>
    </location>
</feature>
<keyword evidence="4" id="KW-1185">Reference proteome</keyword>
<accession>W9S9Y8</accession>
<evidence type="ECO:0000313" key="3">
    <source>
        <dbReference type="EMBL" id="EXC32789.1"/>
    </source>
</evidence>
<gene>
    <name evidence="3" type="ORF">L484_019903</name>
</gene>
<dbReference type="KEGG" id="mnt:21402820"/>
<dbReference type="FunFam" id="2.30.30.490:FF:000017">
    <property type="entry name" value="Bromo-adjacent homology (BAH) domain-containing protein"/>
    <property type="match status" value="1"/>
</dbReference>
<dbReference type="Proteomes" id="UP000030645">
    <property type="component" value="Unassembled WGS sequence"/>
</dbReference>
<dbReference type="InterPro" id="IPR001025">
    <property type="entry name" value="BAH_dom"/>
</dbReference>
<dbReference type="STRING" id="981085.W9S9Y8"/>
<feature type="compositionally biased region" description="Basic and acidic residues" evidence="1">
    <location>
        <begin position="415"/>
        <end position="434"/>
    </location>
</feature>
<evidence type="ECO:0000256" key="1">
    <source>
        <dbReference type="SAM" id="MobiDB-lite"/>
    </source>
</evidence>
<dbReference type="GO" id="GO:0003723">
    <property type="term" value="F:RNA binding"/>
    <property type="evidence" value="ECO:0007669"/>
    <property type="project" value="TreeGrafter"/>
</dbReference>
<dbReference type="EMBL" id="KE346312">
    <property type="protein sequence ID" value="EXC32789.1"/>
    <property type="molecule type" value="Genomic_DNA"/>
</dbReference>
<evidence type="ECO:0000259" key="2">
    <source>
        <dbReference type="PROSITE" id="PS51038"/>
    </source>
</evidence>
<dbReference type="OrthoDB" id="1896853at2759"/>
<organism evidence="3 4">
    <name type="scientific">Morus notabilis</name>
    <dbReference type="NCBI Taxonomy" id="981085"/>
    <lineage>
        <taxon>Eukaryota</taxon>
        <taxon>Viridiplantae</taxon>
        <taxon>Streptophyta</taxon>
        <taxon>Embryophyta</taxon>
        <taxon>Tracheophyta</taxon>
        <taxon>Spermatophyta</taxon>
        <taxon>Magnoliopsida</taxon>
        <taxon>eudicotyledons</taxon>
        <taxon>Gunneridae</taxon>
        <taxon>Pentapetalae</taxon>
        <taxon>rosids</taxon>
        <taxon>fabids</taxon>
        <taxon>Rosales</taxon>
        <taxon>Moraceae</taxon>
        <taxon>Moreae</taxon>
        <taxon>Morus</taxon>
    </lineage>
</organism>
<feature type="compositionally biased region" description="Basic and acidic residues" evidence="1">
    <location>
        <begin position="366"/>
        <end position="385"/>
    </location>
</feature>
<feature type="compositionally biased region" description="Basic and acidic residues" evidence="1">
    <location>
        <begin position="472"/>
        <end position="491"/>
    </location>
</feature>
<dbReference type="PROSITE" id="PS51038">
    <property type="entry name" value="BAH"/>
    <property type="match status" value="1"/>
</dbReference>
<dbReference type="PANTHER" id="PTHR47073">
    <property type="entry name" value="PROTEIN ANTI-SILENCING 1"/>
    <property type="match status" value="1"/>
</dbReference>
<dbReference type="SMART" id="SM00439">
    <property type="entry name" value="BAH"/>
    <property type="match status" value="1"/>
</dbReference>
<feature type="region of interest" description="Disordered" evidence="1">
    <location>
        <begin position="249"/>
        <end position="537"/>
    </location>
</feature>
<dbReference type="PANTHER" id="PTHR47073:SF2">
    <property type="entry name" value="PROTEIN ANTI-SILENCING 1"/>
    <property type="match status" value="1"/>
</dbReference>
<feature type="domain" description="BAH" evidence="2">
    <location>
        <begin position="40"/>
        <end position="165"/>
    </location>
</feature>
<dbReference type="GO" id="GO:0003682">
    <property type="term" value="F:chromatin binding"/>
    <property type="evidence" value="ECO:0007669"/>
    <property type="project" value="InterPro"/>
</dbReference>
<evidence type="ECO:0000313" key="4">
    <source>
        <dbReference type="Proteomes" id="UP000030645"/>
    </source>
</evidence>
<feature type="compositionally biased region" description="Basic and acidic residues" evidence="1">
    <location>
        <begin position="499"/>
        <end position="518"/>
    </location>
</feature>
<feature type="compositionally biased region" description="Basic and acidic residues" evidence="1">
    <location>
        <begin position="306"/>
        <end position="325"/>
    </location>
</feature>
<feature type="compositionally biased region" description="Basic and acidic residues" evidence="1">
    <location>
        <begin position="275"/>
        <end position="297"/>
    </location>
</feature>
<reference evidence="4" key="1">
    <citation type="submission" date="2013-01" db="EMBL/GenBank/DDBJ databases">
        <title>Draft Genome Sequence of a Mulberry Tree, Morus notabilis C.K. Schneid.</title>
        <authorList>
            <person name="He N."/>
            <person name="Zhao S."/>
        </authorList>
    </citation>
    <scope>NUCLEOTIDE SEQUENCE</scope>
</reference>
<dbReference type="eggNOG" id="ENOG502QSH0">
    <property type="taxonomic scope" value="Eukaryota"/>
</dbReference>
<sequence>MVEVEPEKVEDAEFEWGKKKGIGGKKKRVQFYESFTYDGVEYVLFDSVYLYKEGEPEPYIGKLLKIWEHPDKMRKVKVLWFFRPCEILNFLGDEEPSDNELFLASGEGVGLCNVNPLEAIAGKCNVVCISKDNRNRQPTDKELQTADYVFRRTFDVGNRKILDEIEETIAGTDVKSLLNREDFEKSAGTLKVDSGGKEVGGTAAQTDDTVVSSETNSSKKCPVVDTNGHCSVTLPNEAVETNVLFTKHESSTAEKTASGVSVESDDVAKTNQTKENVRDHKALSGSKVEPKHSEAKVGKVLAGQVESERKVECAKDSVELDDRPSKKAKLSSEYVEKSKNSMQQSRFKYDANDGETLALTASALKPSKDSTEKGPSKKLKPEEKTTMLSSEYVEKSKNNTQDGETLALTASSLKPSKDFIEKGLSKKLKPEEKTTMLSPEYVEKSKNSMQQPRFKSAANDGETSLTVSALKPSKDSTEKGPSKKLKPEEKTTMLSNGKLIKEPSQKSHNEDHKTDGQKLEVTPSPHALSSKLNYFEE</sequence>
<dbReference type="InterPro" id="IPR043151">
    <property type="entry name" value="BAH_sf"/>
</dbReference>
<protein>
    <recommendedName>
        <fullName evidence="2">BAH domain-containing protein</fullName>
    </recommendedName>
</protein>
<proteinExistence type="predicted"/>